<dbReference type="SUPFAM" id="SSF56112">
    <property type="entry name" value="Protein kinase-like (PK-like)"/>
    <property type="match status" value="1"/>
</dbReference>
<sequence>MEVPGYTEIRELGHGGTGRVMLAVRDSDGLAVAVKHLSAPLRQDAGFVTRFRAEAQLIKEIDSPHTARVLDYVESGDDAVIVMELVDGVTLRRLLADEGATGPEAALVVLKGALLGLAEAHRHGVVHRDFKPENVMITQDGDSKLVDFGVAARFGENAELAGTPPYMAPEQWDDAPAGAATDVYAAALVFYECLTGHRAFHGENVAALAYQHQHVPPPLEDVEEPLRPLLAHGLAKDPSARPESAQAFLARLEETAREAYGEEWERRGRAGLGILLLPLAALLPDARAAAGGAGSGGVEGDGGTATSLAQSTLSPVGKLAMTGGLVVATAAAVVSAFVILGDGPGPGTGSALPPATSAPPFTAAPTASSAQESGTPEPTEPAASDPATPDFTPGRTSGPTPADPPSEAGPTTGRPVATPPPATRPTSRPTRTRTSRPTATREPTREPTRSSPPTRTRTTPPATPPVTPPPDDDPPGTGDEPPEPPATNPPGREPLISLSVSVSLGLPVLGGEGDGLVDADVGLGLGTSLLGFLVVPGSVLLGRQIVARRTRKGRDTGKS</sequence>
<dbReference type="GO" id="GO:0004674">
    <property type="term" value="F:protein serine/threonine kinase activity"/>
    <property type="evidence" value="ECO:0007669"/>
    <property type="project" value="UniProtKB-KW"/>
</dbReference>
<evidence type="ECO:0000256" key="7">
    <source>
        <dbReference type="PROSITE-ProRule" id="PRU10141"/>
    </source>
</evidence>
<feature type="compositionally biased region" description="Low complexity" evidence="8">
    <location>
        <begin position="349"/>
        <end position="370"/>
    </location>
</feature>
<dbReference type="PROSITE" id="PS50011">
    <property type="entry name" value="PROTEIN_KINASE_DOM"/>
    <property type="match status" value="1"/>
</dbReference>
<dbReference type="PANTHER" id="PTHR43289">
    <property type="entry name" value="MITOGEN-ACTIVATED PROTEIN KINASE KINASE KINASE 20-RELATED"/>
    <property type="match status" value="1"/>
</dbReference>
<accession>A0A2T0N4R0</accession>
<feature type="domain" description="Protein kinase" evidence="10">
    <location>
        <begin position="6"/>
        <end position="256"/>
    </location>
</feature>
<feature type="region of interest" description="Disordered" evidence="8">
    <location>
        <begin position="349"/>
        <end position="496"/>
    </location>
</feature>
<dbReference type="PROSITE" id="PS00108">
    <property type="entry name" value="PROTEIN_KINASE_ST"/>
    <property type="match status" value="1"/>
</dbReference>
<dbReference type="PRINTS" id="PR01217">
    <property type="entry name" value="PRICHEXTENSN"/>
</dbReference>
<dbReference type="EC" id="2.7.11.1" evidence="1"/>
<keyword evidence="9" id="KW-0812">Transmembrane</keyword>
<dbReference type="InterPro" id="IPR000719">
    <property type="entry name" value="Prot_kinase_dom"/>
</dbReference>
<dbReference type="InterPro" id="IPR011009">
    <property type="entry name" value="Kinase-like_dom_sf"/>
</dbReference>
<evidence type="ECO:0000256" key="5">
    <source>
        <dbReference type="ARBA" id="ARBA00022777"/>
    </source>
</evidence>
<feature type="compositionally biased region" description="Pro residues" evidence="8">
    <location>
        <begin position="483"/>
        <end position="492"/>
    </location>
</feature>
<dbReference type="GO" id="GO:0005524">
    <property type="term" value="F:ATP binding"/>
    <property type="evidence" value="ECO:0007669"/>
    <property type="project" value="UniProtKB-UniRule"/>
</dbReference>
<dbReference type="RefSeq" id="WP_106237310.1">
    <property type="nucleotide sequence ID" value="NZ_PVNG01000004.1"/>
</dbReference>
<dbReference type="PANTHER" id="PTHR43289:SF6">
    <property type="entry name" value="SERINE_THREONINE-PROTEIN KINASE NEKL-3"/>
    <property type="match status" value="1"/>
</dbReference>
<feature type="binding site" evidence="7">
    <location>
        <position position="35"/>
    </location>
    <ligand>
        <name>ATP</name>
        <dbReference type="ChEBI" id="CHEBI:30616"/>
    </ligand>
</feature>
<evidence type="ECO:0000313" key="11">
    <source>
        <dbReference type="EMBL" id="PRX67340.1"/>
    </source>
</evidence>
<reference evidence="11 12" key="1">
    <citation type="submission" date="2018-03" db="EMBL/GenBank/DDBJ databases">
        <title>Genomic Encyclopedia of Type Strains, Phase III (KMG-III): the genomes of soil and plant-associated and newly described type strains.</title>
        <authorList>
            <person name="Whitman W."/>
        </authorList>
    </citation>
    <scope>NUCLEOTIDE SEQUENCE [LARGE SCALE GENOMIC DNA]</scope>
    <source>
        <strain evidence="11 12">CGMCC 4.7104</strain>
    </source>
</reference>
<name>A0A2T0N4R0_9ACTN</name>
<gene>
    <name evidence="11" type="ORF">B0I32_10496</name>
</gene>
<dbReference type="CDD" id="cd14014">
    <property type="entry name" value="STKc_PknB_like"/>
    <property type="match status" value="1"/>
</dbReference>
<keyword evidence="3" id="KW-0808">Transferase</keyword>
<evidence type="ECO:0000256" key="9">
    <source>
        <dbReference type="SAM" id="Phobius"/>
    </source>
</evidence>
<evidence type="ECO:0000256" key="1">
    <source>
        <dbReference type="ARBA" id="ARBA00012513"/>
    </source>
</evidence>
<keyword evidence="4 7" id="KW-0547">Nucleotide-binding</keyword>
<dbReference type="PROSITE" id="PS00107">
    <property type="entry name" value="PROTEIN_KINASE_ATP"/>
    <property type="match status" value="1"/>
</dbReference>
<comment type="caution">
    <text evidence="11">The sequence shown here is derived from an EMBL/GenBank/DDBJ whole genome shotgun (WGS) entry which is preliminary data.</text>
</comment>
<proteinExistence type="predicted"/>
<dbReference type="InterPro" id="IPR008271">
    <property type="entry name" value="Ser/Thr_kinase_AS"/>
</dbReference>
<protein>
    <recommendedName>
        <fullName evidence="1">non-specific serine/threonine protein kinase</fullName>
        <ecNumber evidence="1">2.7.11.1</ecNumber>
    </recommendedName>
</protein>
<evidence type="ECO:0000256" key="8">
    <source>
        <dbReference type="SAM" id="MobiDB-lite"/>
    </source>
</evidence>
<evidence type="ECO:0000256" key="3">
    <source>
        <dbReference type="ARBA" id="ARBA00022679"/>
    </source>
</evidence>
<evidence type="ECO:0000313" key="12">
    <source>
        <dbReference type="Proteomes" id="UP000238312"/>
    </source>
</evidence>
<dbReference type="Proteomes" id="UP000238312">
    <property type="component" value="Unassembled WGS sequence"/>
</dbReference>
<feature type="transmembrane region" description="Helical" evidence="9">
    <location>
        <begin position="521"/>
        <end position="542"/>
    </location>
</feature>
<evidence type="ECO:0000256" key="4">
    <source>
        <dbReference type="ARBA" id="ARBA00022741"/>
    </source>
</evidence>
<dbReference type="Gene3D" id="1.10.510.10">
    <property type="entry name" value="Transferase(Phosphotransferase) domain 1"/>
    <property type="match status" value="1"/>
</dbReference>
<evidence type="ECO:0000256" key="6">
    <source>
        <dbReference type="ARBA" id="ARBA00022840"/>
    </source>
</evidence>
<organism evidence="11 12">
    <name type="scientific">Nonomuraea fuscirosea</name>
    <dbReference type="NCBI Taxonomy" id="1291556"/>
    <lineage>
        <taxon>Bacteria</taxon>
        <taxon>Bacillati</taxon>
        <taxon>Actinomycetota</taxon>
        <taxon>Actinomycetes</taxon>
        <taxon>Streptosporangiales</taxon>
        <taxon>Streptosporangiaceae</taxon>
        <taxon>Nonomuraea</taxon>
    </lineage>
</organism>
<feature type="compositionally biased region" description="Low complexity" evidence="8">
    <location>
        <begin position="449"/>
        <end position="460"/>
    </location>
</feature>
<evidence type="ECO:0000259" key="10">
    <source>
        <dbReference type="PROSITE" id="PS50011"/>
    </source>
</evidence>
<dbReference type="Pfam" id="PF00069">
    <property type="entry name" value="Pkinase"/>
    <property type="match status" value="1"/>
</dbReference>
<dbReference type="EMBL" id="PVNG01000004">
    <property type="protein sequence ID" value="PRX67340.1"/>
    <property type="molecule type" value="Genomic_DNA"/>
</dbReference>
<keyword evidence="9" id="KW-0472">Membrane</keyword>
<evidence type="ECO:0000256" key="2">
    <source>
        <dbReference type="ARBA" id="ARBA00022527"/>
    </source>
</evidence>
<keyword evidence="6 7" id="KW-0067">ATP-binding</keyword>
<dbReference type="InterPro" id="IPR017441">
    <property type="entry name" value="Protein_kinase_ATP_BS"/>
</dbReference>
<dbReference type="AlphaFoldDB" id="A0A2T0N4R0"/>
<dbReference type="OrthoDB" id="4716121at2"/>
<keyword evidence="2" id="KW-0723">Serine/threonine-protein kinase</keyword>
<keyword evidence="12" id="KW-1185">Reference proteome</keyword>
<keyword evidence="5 11" id="KW-0418">Kinase</keyword>
<keyword evidence="9" id="KW-1133">Transmembrane helix</keyword>